<evidence type="ECO:0000256" key="1">
    <source>
        <dbReference type="ARBA" id="ARBA00001954"/>
    </source>
</evidence>
<name>A0ABD5Q6K3_9EURY</name>
<organism evidence="6 7">
    <name type="scientific">Halorussus aquaticus</name>
    <dbReference type="NCBI Taxonomy" id="2953748"/>
    <lineage>
        <taxon>Archaea</taxon>
        <taxon>Methanobacteriati</taxon>
        <taxon>Methanobacteriota</taxon>
        <taxon>Stenosarchaea group</taxon>
        <taxon>Halobacteria</taxon>
        <taxon>Halobacteriales</taxon>
        <taxon>Haladaptataceae</taxon>
        <taxon>Halorussus</taxon>
    </lineage>
</organism>
<keyword evidence="7" id="KW-1185">Reference proteome</keyword>
<accession>A0ABD5Q6K3</accession>
<dbReference type="GO" id="GO:0016491">
    <property type="term" value="F:oxidoreductase activity"/>
    <property type="evidence" value="ECO:0007669"/>
    <property type="project" value="UniProtKB-KW"/>
</dbReference>
<dbReference type="InterPro" id="IPR004294">
    <property type="entry name" value="Carotenoid_Oase"/>
</dbReference>
<keyword evidence="5" id="KW-0408">Iron</keyword>
<reference evidence="6 7" key="1">
    <citation type="journal article" date="2019" name="Int. J. Syst. Evol. Microbiol.">
        <title>The Global Catalogue of Microorganisms (GCM) 10K type strain sequencing project: providing services to taxonomists for standard genome sequencing and annotation.</title>
        <authorList>
            <consortium name="The Broad Institute Genomics Platform"/>
            <consortium name="The Broad Institute Genome Sequencing Center for Infectious Disease"/>
            <person name="Wu L."/>
            <person name="Ma J."/>
        </authorList>
    </citation>
    <scope>NUCLEOTIDE SEQUENCE [LARGE SCALE GENOMIC DNA]</scope>
    <source>
        <strain evidence="6 7">XZYJ18</strain>
    </source>
</reference>
<evidence type="ECO:0000313" key="7">
    <source>
        <dbReference type="Proteomes" id="UP001595945"/>
    </source>
</evidence>
<dbReference type="GeneID" id="73046606"/>
<evidence type="ECO:0000256" key="5">
    <source>
        <dbReference type="ARBA" id="ARBA00023004"/>
    </source>
</evidence>
<comment type="cofactor">
    <cofactor evidence="1">
        <name>Fe(2+)</name>
        <dbReference type="ChEBI" id="CHEBI:29033"/>
    </cofactor>
</comment>
<dbReference type="PANTHER" id="PTHR10543:SF24">
    <property type="entry name" value="CAROTENOID ISOMEROOXYGENASE"/>
    <property type="match status" value="1"/>
</dbReference>
<dbReference type="AlphaFoldDB" id="A0ABD5Q6K3"/>
<dbReference type="GO" id="GO:0046872">
    <property type="term" value="F:metal ion binding"/>
    <property type="evidence" value="ECO:0007669"/>
    <property type="project" value="UniProtKB-KW"/>
</dbReference>
<evidence type="ECO:0000256" key="4">
    <source>
        <dbReference type="ARBA" id="ARBA00023002"/>
    </source>
</evidence>
<proteinExistence type="inferred from homology"/>
<evidence type="ECO:0000256" key="3">
    <source>
        <dbReference type="ARBA" id="ARBA00022723"/>
    </source>
</evidence>
<dbReference type="RefSeq" id="WP_254268091.1">
    <property type="nucleotide sequence ID" value="NZ_CP100400.1"/>
</dbReference>
<dbReference type="Proteomes" id="UP001595945">
    <property type="component" value="Unassembled WGS sequence"/>
</dbReference>
<dbReference type="PANTHER" id="PTHR10543">
    <property type="entry name" value="BETA-CAROTENE DIOXYGENASE"/>
    <property type="match status" value="1"/>
</dbReference>
<evidence type="ECO:0000313" key="6">
    <source>
        <dbReference type="EMBL" id="MFC4826298.1"/>
    </source>
</evidence>
<gene>
    <name evidence="6" type="ORF">ACFO9K_18745</name>
</gene>
<evidence type="ECO:0000256" key="2">
    <source>
        <dbReference type="ARBA" id="ARBA00006787"/>
    </source>
</evidence>
<dbReference type="EMBL" id="JBHSHT010000002">
    <property type="protein sequence ID" value="MFC4826298.1"/>
    <property type="molecule type" value="Genomic_DNA"/>
</dbReference>
<comment type="similarity">
    <text evidence="2">Belongs to the carotenoid oxygenase family.</text>
</comment>
<keyword evidence="4" id="KW-0560">Oxidoreductase</keyword>
<protein>
    <submittedName>
        <fullName evidence="6">Carotenoid oxygenase family protein</fullName>
    </submittedName>
</protein>
<dbReference type="Pfam" id="PF03055">
    <property type="entry name" value="RPE65"/>
    <property type="match status" value="1"/>
</dbReference>
<sequence length="480" mass="53156">MPAYSPGFRSRESECDRLDVPVEGEIPAWLSGTLVRNGPGRFEVGGERVAHWFDGLAMLRAFRFGDGEVTYSNRFLRTETFRTAVEEGELSSQFATSGSYLRRLKSFLTDPTDNANVHVARLGGEYVALTETPRRVRFDPADLSTRGDLRYRDDLTLHHVTAHLQYDRDRGETVGYGTEFGRRNRYHVYRVPDDRPERVPVASVEVDRPAYIHSFALTPTYAVLVEPPYVVNPLRFLLPGGGGFIDSYRWRPERGTRFRIFDRSSGELVADRSTAAFFFFHTANGFETDDEVVVDLAAYDDATIVDNLFMSAMDGDAESGSAGGGEGSPELDAADGTLARFRVPLDAGGGGGDVERESLYRGMELPRVAPAARGSAYRYAYGQATRREGGNGLAKVNVETGEALEWWEASVYAGEPIFVPRPDGDAEDRGVVLSLALDADAERSFLLVLDAETFEERARAPLPHVVPFGFHGEFFPDVTD</sequence>
<comment type="caution">
    <text evidence="6">The sequence shown here is derived from an EMBL/GenBank/DDBJ whole genome shotgun (WGS) entry which is preliminary data.</text>
</comment>
<keyword evidence="3" id="KW-0479">Metal-binding</keyword>